<dbReference type="PANTHER" id="PTHR30298:SF0">
    <property type="entry name" value="PROTEIN YBFL-RELATED"/>
    <property type="match status" value="1"/>
</dbReference>
<proteinExistence type="predicted"/>
<dbReference type="InterPro" id="IPR047647">
    <property type="entry name" value="ISAs1_transpos"/>
</dbReference>
<dbReference type="NCBIfam" id="NF033564">
    <property type="entry name" value="transpos_ISAs1"/>
    <property type="match status" value="1"/>
</dbReference>
<comment type="caution">
    <text evidence="3">The sequence shown here is derived from an EMBL/GenBank/DDBJ whole genome shotgun (WGS) entry which is preliminary data.</text>
</comment>
<name>A0A7Y0ARG2_9FLAO</name>
<feature type="domain" description="H repeat-associated protein N-terminal" evidence="2">
    <location>
        <begin position="5"/>
        <end position="89"/>
    </location>
</feature>
<dbReference type="EMBL" id="JABBGI010000034">
    <property type="protein sequence ID" value="NML72020.1"/>
    <property type="molecule type" value="Genomic_DNA"/>
</dbReference>
<dbReference type="GO" id="GO:0006313">
    <property type="term" value="P:DNA transposition"/>
    <property type="evidence" value="ECO:0007669"/>
    <property type="project" value="InterPro"/>
</dbReference>
<feature type="domain" description="Transposase IS4-like" evidence="1">
    <location>
        <begin position="102"/>
        <end position="332"/>
    </location>
</feature>
<dbReference type="AlphaFoldDB" id="A0A7Y0ARG2"/>
<gene>
    <name evidence="3" type="ORF">HHL23_19790</name>
</gene>
<dbReference type="GO" id="GO:0004803">
    <property type="term" value="F:transposase activity"/>
    <property type="evidence" value="ECO:0007669"/>
    <property type="project" value="InterPro"/>
</dbReference>
<dbReference type="Proteomes" id="UP000544054">
    <property type="component" value="Unassembled WGS sequence"/>
</dbReference>
<accession>A0A7Y0ARG2</accession>
<sequence>MSIQEYFGSIEDFRMENKCRHKLSDILLIGLFTYLSNGEDYEDMVLFGQSHRDFVQAFCELENRIPSHDTFNRVFSLLNPDLLRCCLNDYGKDLIGLLSEKQICLDGKKLRGVSPTSKGNRGLYIVNAWVAENRLCIGQKKVEDKSNEITVLPDLIKEIDIEEALVSIDAIGCQQEIVQQIMSQKGHYFLALKQNQSELYHDVVGSFKACLPESTKEEWEYERGRFEVRQCSILSAKDVLLEENIAQWAGLKTIIKIEATRVIGAKQSRETRYYISDEEDQPASYYNALARGHWGIENHLHWHLDVTFREDDCRARKGYAAENLSTMRKFALQILKEHDDKLSLKKRRVKAAYDLEYLKVLIK</sequence>
<dbReference type="RefSeq" id="WP_169236480.1">
    <property type="nucleotide sequence ID" value="NZ_JABBGI010000034.1"/>
</dbReference>
<organism evidence="3 4">
    <name type="scientific">Chryseobacterium antibioticum</name>
    <dbReference type="NCBI Taxonomy" id="2728847"/>
    <lineage>
        <taxon>Bacteria</taxon>
        <taxon>Pseudomonadati</taxon>
        <taxon>Bacteroidota</taxon>
        <taxon>Flavobacteriia</taxon>
        <taxon>Flavobacteriales</taxon>
        <taxon>Weeksellaceae</taxon>
        <taxon>Chryseobacterium group</taxon>
        <taxon>Chryseobacterium</taxon>
    </lineage>
</organism>
<dbReference type="InterPro" id="IPR002559">
    <property type="entry name" value="Transposase_11"/>
</dbReference>
<dbReference type="Pfam" id="PF01609">
    <property type="entry name" value="DDE_Tnp_1"/>
    <property type="match status" value="1"/>
</dbReference>
<reference evidence="3 4" key="1">
    <citation type="submission" date="2020-04" db="EMBL/GenBank/DDBJ databases">
        <title>Chryseobacterium sp. RP-3-3 sp. nov., isolated from Jeju soil.</title>
        <authorList>
            <person name="Dahal R.H."/>
        </authorList>
    </citation>
    <scope>NUCLEOTIDE SEQUENCE [LARGE SCALE GENOMIC DNA]</scope>
    <source>
        <strain evidence="3 4">RP-3-3</strain>
    </source>
</reference>
<evidence type="ECO:0000259" key="1">
    <source>
        <dbReference type="Pfam" id="PF01609"/>
    </source>
</evidence>
<evidence type="ECO:0000313" key="3">
    <source>
        <dbReference type="EMBL" id="NML72020.1"/>
    </source>
</evidence>
<keyword evidence="4" id="KW-1185">Reference proteome</keyword>
<dbReference type="GO" id="GO:0003677">
    <property type="term" value="F:DNA binding"/>
    <property type="evidence" value="ECO:0007669"/>
    <property type="project" value="InterPro"/>
</dbReference>
<protein>
    <submittedName>
        <fullName evidence="3">ISAs1 family transposase</fullName>
    </submittedName>
</protein>
<evidence type="ECO:0000313" key="4">
    <source>
        <dbReference type="Proteomes" id="UP000544054"/>
    </source>
</evidence>
<dbReference type="Pfam" id="PF13808">
    <property type="entry name" value="DDE_Tnp_1_assoc"/>
    <property type="match status" value="1"/>
</dbReference>
<dbReference type="PANTHER" id="PTHR30298">
    <property type="entry name" value="H REPEAT-ASSOCIATED PREDICTED TRANSPOSASE"/>
    <property type="match status" value="1"/>
</dbReference>
<dbReference type="InterPro" id="IPR032806">
    <property type="entry name" value="YbfD_N"/>
</dbReference>
<dbReference type="InterPro" id="IPR051698">
    <property type="entry name" value="Transposase_11-like"/>
</dbReference>
<evidence type="ECO:0000259" key="2">
    <source>
        <dbReference type="Pfam" id="PF13808"/>
    </source>
</evidence>